<dbReference type="Proteomes" id="UP000327118">
    <property type="component" value="Unassembled WGS sequence"/>
</dbReference>
<dbReference type="GO" id="GO:0046355">
    <property type="term" value="P:mannan catabolic process"/>
    <property type="evidence" value="ECO:0007669"/>
    <property type="project" value="UniProtKB-ARBA"/>
</dbReference>
<evidence type="ECO:0000256" key="1">
    <source>
        <dbReference type="ARBA" id="ARBA00001678"/>
    </source>
</evidence>
<evidence type="ECO:0000256" key="11">
    <source>
        <dbReference type="SAM" id="SignalP"/>
    </source>
</evidence>
<evidence type="ECO:0000256" key="3">
    <source>
        <dbReference type="ARBA" id="ARBA00004613"/>
    </source>
</evidence>
<dbReference type="FunFam" id="3.20.20.80:FF:000076">
    <property type="entry name" value="Mannan endo-1,4-beta-mannosidase A"/>
    <property type="match status" value="1"/>
</dbReference>
<keyword evidence="7 11" id="KW-0732">Signal</keyword>
<dbReference type="SUPFAM" id="SSF51445">
    <property type="entry name" value="(Trans)glycosidases"/>
    <property type="match status" value="1"/>
</dbReference>
<keyword evidence="8" id="KW-0378">Hydrolase</keyword>
<comment type="similarity">
    <text evidence="4">Belongs to the glycosyl hydrolase 5 (cellulase A) family.</text>
</comment>
<dbReference type="Gene3D" id="3.20.20.80">
    <property type="entry name" value="Glycosidases"/>
    <property type="match status" value="1"/>
</dbReference>
<evidence type="ECO:0000256" key="8">
    <source>
        <dbReference type="ARBA" id="ARBA00022801"/>
    </source>
</evidence>
<feature type="chain" id="PRO_5025014118" description="mannan endo-1,4-beta-mannosidase" evidence="11">
    <location>
        <begin position="22"/>
        <end position="375"/>
    </location>
</feature>
<sequence>MKLSTSLLTATGLASATMALALPQAPPANSNSFVTTSGLNFVIDGDTGYVAGSNSYWIGFQRNNADVDLVLSHLRDSGLKVLRVWGFNDVNQRPTDGSVYFHLLENGNATINTGEDGLQRLDYVVSAAERYGIKLIVNFVNFWDDFGGMNAYVTAFGGSKAEFYTNSAIQTAFRAYVEAVVSRYRDSPAIFAWELANEPRCTGCNTDTVRDWVASTSQYIKSLDPNHLVGIGDEGFGLNIGSDRSYAYEYSEGMDFQKNLAVPSIDFGTLHLYPASWGVQNDWGNGWISSHGAACVAAGKPCLLEEYGVTSDHCTQERPWQTTALQTPGMAGDLFWQFGDQLSTGQSPNDGHTLYYGTSDYECLVTDHVAAIPGQ</sequence>
<dbReference type="GO" id="GO:0005576">
    <property type="term" value="C:extracellular region"/>
    <property type="evidence" value="ECO:0007669"/>
    <property type="project" value="UniProtKB-SubCell"/>
</dbReference>
<dbReference type="InterPro" id="IPR045053">
    <property type="entry name" value="MAN-like"/>
</dbReference>
<accession>A0A5N6ZF21</accession>
<gene>
    <name evidence="13" type="ORF">BDV28DRAFT_154744</name>
</gene>
<evidence type="ECO:0000256" key="7">
    <source>
        <dbReference type="ARBA" id="ARBA00022729"/>
    </source>
</evidence>
<evidence type="ECO:0000256" key="5">
    <source>
        <dbReference type="ARBA" id="ARBA00012706"/>
    </source>
</evidence>
<feature type="signal peptide" evidence="11">
    <location>
        <begin position="1"/>
        <end position="21"/>
    </location>
</feature>
<organism evidence="13 14">
    <name type="scientific">Aspergillus coremiiformis</name>
    <dbReference type="NCBI Taxonomy" id="138285"/>
    <lineage>
        <taxon>Eukaryota</taxon>
        <taxon>Fungi</taxon>
        <taxon>Dikarya</taxon>
        <taxon>Ascomycota</taxon>
        <taxon>Pezizomycotina</taxon>
        <taxon>Eurotiomycetes</taxon>
        <taxon>Eurotiomycetidae</taxon>
        <taxon>Eurotiales</taxon>
        <taxon>Aspergillaceae</taxon>
        <taxon>Aspergillus</taxon>
        <taxon>Aspergillus subgen. Circumdati</taxon>
    </lineage>
</organism>
<evidence type="ECO:0000256" key="4">
    <source>
        <dbReference type="ARBA" id="ARBA00005641"/>
    </source>
</evidence>
<keyword evidence="6" id="KW-0964">Secreted</keyword>
<evidence type="ECO:0000313" key="13">
    <source>
        <dbReference type="EMBL" id="KAE8356267.1"/>
    </source>
</evidence>
<dbReference type="EC" id="3.2.1.78" evidence="5"/>
<keyword evidence="14" id="KW-1185">Reference proteome</keyword>
<evidence type="ECO:0000256" key="2">
    <source>
        <dbReference type="ARBA" id="ARBA00002993"/>
    </source>
</evidence>
<comment type="subcellular location">
    <subcellularLocation>
        <location evidence="3">Secreted</location>
    </subcellularLocation>
</comment>
<dbReference type="InterPro" id="IPR017853">
    <property type="entry name" value="GH"/>
</dbReference>
<comment type="function">
    <text evidence="2">Endo-1,4-mannanase, a crucial enzyme for depolymerization of seed galactomannans and wood galactoglucomannans.</text>
</comment>
<dbReference type="InterPro" id="IPR001547">
    <property type="entry name" value="Glyco_hydro_5"/>
</dbReference>
<evidence type="ECO:0000256" key="9">
    <source>
        <dbReference type="ARBA" id="ARBA00023277"/>
    </source>
</evidence>
<evidence type="ECO:0000313" key="14">
    <source>
        <dbReference type="Proteomes" id="UP000327118"/>
    </source>
</evidence>
<dbReference type="GO" id="GO:0016985">
    <property type="term" value="F:mannan endo-1,4-beta-mannosidase activity"/>
    <property type="evidence" value="ECO:0007669"/>
    <property type="project" value="UniProtKB-EC"/>
</dbReference>
<dbReference type="AlphaFoldDB" id="A0A5N6ZF21"/>
<keyword evidence="10" id="KW-0326">Glycosidase</keyword>
<dbReference type="EMBL" id="ML739040">
    <property type="protein sequence ID" value="KAE8356267.1"/>
    <property type="molecule type" value="Genomic_DNA"/>
</dbReference>
<comment type="catalytic activity">
    <reaction evidence="1">
        <text>Random hydrolysis of (1-&gt;4)-beta-D-mannosidic linkages in mannans, galactomannans and glucomannans.</text>
        <dbReference type="EC" id="3.2.1.78"/>
    </reaction>
</comment>
<evidence type="ECO:0000256" key="10">
    <source>
        <dbReference type="ARBA" id="ARBA00023295"/>
    </source>
</evidence>
<evidence type="ECO:0000256" key="6">
    <source>
        <dbReference type="ARBA" id="ARBA00022525"/>
    </source>
</evidence>
<evidence type="ECO:0000259" key="12">
    <source>
        <dbReference type="Pfam" id="PF26410"/>
    </source>
</evidence>
<feature type="domain" description="Glycoside hydrolase family 5" evidence="12">
    <location>
        <begin position="32"/>
        <end position="316"/>
    </location>
</feature>
<name>A0A5N6ZF21_9EURO</name>
<dbReference type="PANTHER" id="PTHR31451:SF39">
    <property type="entry name" value="MANNAN ENDO-1,4-BETA-MANNOSIDASE 1"/>
    <property type="match status" value="1"/>
</dbReference>
<dbReference type="Pfam" id="PF26410">
    <property type="entry name" value="GH5_mannosidase"/>
    <property type="match status" value="1"/>
</dbReference>
<dbReference type="OrthoDB" id="406631at2759"/>
<protein>
    <recommendedName>
        <fullName evidence="5">mannan endo-1,4-beta-mannosidase</fullName>
        <ecNumber evidence="5">3.2.1.78</ecNumber>
    </recommendedName>
</protein>
<keyword evidence="9" id="KW-0119">Carbohydrate metabolism</keyword>
<dbReference type="PANTHER" id="PTHR31451">
    <property type="match status" value="1"/>
</dbReference>
<proteinExistence type="inferred from homology"/>
<reference evidence="14" key="1">
    <citation type="submission" date="2019-04" db="EMBL/GenBank/DDBJ databases">
        <title>Friends and foes A comparative genomics studyof 23 Aspergillus species from section Flavi.</title>
        <authorList>
            <consortium name="DOE Joint Genome Institute"/>
            <person name="Kjaerbolling I."/>
            <person name="Vesth T."/>
            <person name="Frisvad J.C."/>
            <person name="Nybo J.L."/>
            <person name="Theobald S."/>
            <person name="Kildgaard S."/>
            <person name="Isbrandt T."/>
            <person name="Kuo A."/>
            <person name="Sato A."/>
            <person name="Lyhne E.K."/>
            <person name="Kogle M.E."/>
            <person name="Wiebenga A."/>
            <person name="Kun R.S."/>
            <person name="Lubbers R.J."/>
            <person name="Makela M.R."/>
            <person name="Barry K."/>
            <person name="Chovatia M."/>
            <person name="Clum A."/>
            <person name="Daum C."/>
            <person name="Haridas S."/>
            <person name="He G."/>
            <person name="LaButti K."/>
            <person name="Lipzen A."/>
            <person name="Mondo S."/>
            <person name="Riley R."/>
            <person name="Salamov A."/>
            <person name="Simmons B.A."/>
            <person name="Magnuson J.K."/>
            <person name="Henrissat B."/>
            <person name="Mortensen U.H."/>
            <person name="Larsen T.O."/>
            <person name="Devries R.P."/>
            <person name="Grigoriev I.V."/>
            <person name="Machida M."/>
            <person name="Baker S.E."/>
            <person name="Andersen M.R."/>
        </authorList>
    </citation>
    <scope>NUCLEOTIDE SEQUENCE [LARGE SCALE GENOMIC DNA]</scope>
    <source>
        <strain evidence="14">CBS 553.77</strain>
    </source>
</reference>